<gene>
    <name evidence="2" type="ORF">Fot_32497</name>
</gene>
<keyword evidence="3" id="KW-1185">Reference proteome</keyword>
<feature type="transmembrane region" description="Helical" evidence="1">
    <location>
        <begin position="20"/>
        <end position="37"/>
    </location>
</feature>
<dbReference type="EMBL" id="JBFOLJ010000009">
    <property type="protein sequence ID" value="KAL2508850.1"/>
    <property type="molecule type" value="Genomic_DNA"/>
</dbReference>
<keyword evidence="1" id="KW-0812">Transmembrane</keyword>
<keyword evidence="1" id="KW-1133">Transmembrane helix</keyword>
<evidence type="ECO:0000313" key="2">
    <source>
        <dbReference type="EMBL" id="KAL2508850.1"/>
    </source>
</evidence>
<dbReference type="Proteomes" id="UP001604277">
    <property type="component" value="Unassembled WGS sequence"/>
</dbReference>
<accession>A0ABD1T8D5</accession>
<evidence type="ECO:0000256" key="1">
    <source>
        <dbReference type="SAM" id="Phobius"/>
    </source>
</evidence>
<evidence type="ECO:0000313" key="3">
    <source>
        <dbReference type="Proteomes" id="UP001604277"/>
    </source>
</evidence>
<reference evidence="3" key="1">
    <citation type="submission" date="2024-07" db="EMBL/GenBank/DDBJ databases">
        <title>Two chromosome-level genome assemblies of Korean endemic species Abeliophyllum distichum and Forsythia ovata (Oleaceae).</title>
        <authorList>
            <person name="Jang H."/>
        </authorList>
    </citation>
    <scope>NUCLEOTIDE SEQUENCE [LARGE SCALE GENOMIC DNA]</scope>
</reference>
<name>A0ABD1T8D5_9LAMI</name>
<comment type="caution">
    <text evidence="2">The sequence shown here is derived from an EMBL/GenBank/DDBJ whole genome shotgun (WGS) entry which is preliminary data.</text>
</comment>
<dbReference type="AlphaFoldDB" id="A0ABD1T8D5"/>
<keyword evidence="1" id="KW-0472">Membrane</keyword>
<organism evidence="2 3">
    <name type="scientific">Forsythia ovata</name>
    <dbReference type="NCBI Taxonomy" id="205694"/>
    <lineage>
        <taxon>Eukaryota</taxon>
        <taxon>Viridiplantae</taxon>
        <taxon>Streptophyta</taxon>
        <taxon>Embryophyta</taxon>
        <taxon>Tracheophyta</taxon>
        <taxon>Spermatophyta</taxon>
        <taxon>Magnoliopsida</taxon>
        <taxon>eudicotyledons</taxon>
        <taxon>Gunneridae</taxon>
        <taxon>Pentapetalae</taxon>
        <taxon>asterids</taxon>
        <taxon>lamiids</taxon>
        <taxon>Lamiales</taxon>
        <taxon>Oleaceae</taxon>
        <taxon>Forsythieae</taxon>
        <taxon>Forsythia</taxon>
    </lineage>
</organism>
<proteinExistence type="predicted"/>
<protein>
    <submittedName>
        <fullName evidence="2">Histone-lysine N-methyltransferase SETD1B</fullName>
    </submittedName>
</protein>
<sequence>MDVIEDDFDSFLFTENLKLVIIFLILVFFTLMMSHMMKEIELVVGGRDEEEMRTGLKEMMSMRSSRRHVLEDIEIKGDKIEEEARRVSICIPPKECSFVDAVHI</sequence>